<dbReference type="GO" id="GO:0003723">
    <property type="term" value="F:RNA binding"/>
    <property type="evidence" value="ECO:0007669"/>
    <property type="project" value="UniProtKB-KW"/>
</dbReference>
<keyword evidence="2" id="KW-0547">Nucleotide-binding</keyword>
<feature type="domain" description="Helicase ATP-binding" evidence="10">
    <location>
        <begin position="4"/>
        <end position="168"/>
    </location>
</feature>
<dbReference type="EC" id="3.6.4.13" evidence="1"/>
<dbReference type="CDD" id="cd17957">
    <property type="entry name" value="DEADc_DDX52"/>
    <property type="match status" value="1"/>
</dbReference>
<keyword evidence="6" id="KW-0694">RNA-binding</keyword>
<evidence type="ECO:0000313" key="12">
    <source>
        <dbReference type="EMBL" id="NDV32660.1"/>
    </source>
</evidence>
<keyword evidence="4" id="KW-0347">Helicase</keyword>
<evidence type="ECO:0000256" key="1">
    <source>
        <dbReference type="ARBA" id="ARBA00012552"/>
    </source>
</evidence>
<dbReference type="InterPro" id="IPR001650">
    <property type="entry name" value="Helicase_C-like"/>
</dbReference>
<name>A0A6B2L6W5_9EUKA</name>
<dbReference type="EMBL" id="GIBP01003691">
    <property type="protein sequence ID" value="NDV32660.1"/>
    <property type="molecule type" value="Transcribed_RNA"/>
</dbReference>
<accession>A0A6B2L6W5</accession>
<dbReference type="InterPro" id="IPR027417">
    <property type="entry name" value="P-loop_NTPase"/>
</dbReference>
<dbReference type="PROSITE" id="PS51194">
    <property type="entry name" value="HELICASE_CTER"/>
    <property type="match status" value="1"/>
</dbReference>
<organism evidence="12">
    <name type="scientific">Arcella intermedia</name>
    <dbReference type="NCBI Taxonomy" id="1963864"/>
    <lineage>
        <taxon>Eukaryota</taxon>
        <taxon>Amoebozoa</taxon>
        <taxon>Tubulinea</taxon>
        <taxon>Elardia</taxon>
        <taxon>Arcellinida</taxon>
        <taxon>Sphaerothecina</taxon>
        <taxon>Arcellidae</taxon>
        <taxon>Arcella</taxon>
    </lineage>
</organism>
<evidence type="ECO:0000256" key="8">
    <source>
        <dbReference type="ARBA" id="ARBA00047984"/>
    </source>
</evidence>
<evidence type="ECO:0000256" key="7">
    <source>
        <dbReference type="ARBA" id="ARBA00024355"/>
    </source>
</evidence>
<dbReference type="GO" id="GO:0016787">
    <property type="term" value="F:hydrolase activity"/>
    <property type="evidence" value="ECO:0007669"/>
    <property type="project" value="UniProtKB-KW"/>
</dbReference>
<keyword evidence="5" id="KW-0067">ATP-binding</keyword>
<evidence type="ECO:0000256" key="2">
    <source>
        <dbReference type="ARBA" id="ARBA00022741"/>
    </source>
</evidence>
<comment type="catalytic activity">
    <reaction evidence="8">
        <text>ATP + H2O = ADP + phosphate + H(+)</text>
        <dbReference type="Rhea" id="RHEA:13065"/>
        <dbReference type="ChEBI" id="CHEBI:15377"/>
        <dbReference type="ChEBI" id="CHEBI:15378"/>
        <dbReference type="ChEBI" id="CHEBI:30616"/>
        <dbReference type="ChEBI" id="CHEBI:43474"/>
        <dbReference type="ChEBI" id="CHEBI:456216"/>
        <dbReference type="EC" id="3.6.4.13"/>
    </reaction>
</comment>
<evidence type="ECO:0000256" key="5">
    <source>
        <dbReference type="ARBA" id="ARBA00022840"/>
    </source>
</evidence>
<dbReference type="PANTHER" id="PTHR47959:SF15">
    <property type="entry name" value="RNA HELICASE"/>
    <property type="match status" value="1"/>
</dbReference>
<dbReference type="Pfam" id="PF00270">
    <property type="entry name" value="DEAD"/>
    <property type="match status" value="1"/>
</dbReference>
<protein>
    <recommendedName>
        <fullName evidence="1">RNA helicase</fullName>
        <ecNumber evidence="1">3.6.4.13</ecNumber>
    </recommendedName>
</protein>
<comment type="similarity">
    <text evidence="7">Belongs to the DEAD box helicase family. DDX52/ROK1 subfamily.</text>
</comment>
<evidence type="ECO:0000259" key="11">
    <source>
        <dbReference type="PROSITE" id="PS51194"/>
    </source>
</evidence>
<dbReference type="Pfam" id="PF00271">
    <property type="entry name" value="Helicase_C"/>
    <property type="match status" value="1"/>
</dbReference>
<dbReference type="InterPro" id="IPR011545">
    <property type="entry name" value="DEAD/DEAH_box_helicase_dom"/>
</dbReference>
<dbReference type="InterPro" id="IPR050079">
    <property type="entry name" value="DEAD_box_RNA_helicase"/>
</dbReference>
<evidence type="ECO:0000256" key="4">
    <source>
        <dbReference type="ARBA" id="ARBA00022806"/>
    </source>
</evidence>
<dbReference type="InterPro" id="IPR044764">
    <property type="entry name" value="DDX52/Rok1_DEADc"/>
</dbReference>
<reference evidence="12" key="1">
    <citation type="journal article" date="2020" name="J. Eukaryot. Microbiol.">
        <title>De novo Sequencing, Assembly and Annotation of the Transcriptome for the Free-Living Testate Amoeba Arcella intermedia.</title>
        <authorList>
            <person name="Ribeiro G.M."/>
            <person name="Porfirio-Sousa A.L."/>
            <person name="Maurer-Alcala X.X."/>
            <person name="Katz L.A."/>
            <person name="Lahr D.J.G."/>
        </authorList>
    </citation>
    <scope>NUCLEOTIDE SEQUENCE</scope>
</reference>
<keyword evidence="3" id="KW-0378">Hydrolase</keyword>
<dbReference type="InterPro" id="IPR014001">
    <property type="entry name" value="Helicase_ATP-bd"/>
</dbReference>
<dbReference type="Gene3D" id="3.40.50.300">
    <property type="entry name" value="P-loop containing nucleotide triphosphate hydrolases"/>
    <property type="match status" value="2"/>
</dbReference>
<dbReference type="SMART" id="SM00490">
    <property type="entry name" value="HELICc"/>
    <property type="match status" value="1"/>
</dbReference>
<evidence type="ECO:0000256" key="3">
    <source>
        <dbReference type="ARBA" id="ARBA00022801"/>
    </source>
</evidence>
<feature type="domain" description="Helicase C-terminal" evidence="11">
    <location>
        <begin position="179"/>
        <end position="340"/>
    </location>
</feature>
<dbReference type="GO" id="GO:0005829">
    <property type="term" value="C:cytosol"/>
    <property type="evidence" value="ECO:0007669"/>
    <property type="project" value="TreeGrafter"/>
</dbReference>
<dbReference type="AlphaFoldDB" id="A0A6B2L6W5"/>
<sequence>MQAIPTLISRREVIVAAPTGSGKTASYTIPLLHNLKKPSKSGIRAVIVLPTNELSSQVHNEFLKLSSGKPFKICLLQKTDIKLTHFDILISTPKRLIHVIQNGLNLSSVESLILDECDTLLSEGFLPQIDEIVSACANTNLLVSLFSATISPGVEDLAKSFMKDPVRIVIGEKNTVVEEVDQKLIYTMNEEGKLVALRRKIREGVKPPVLIFVQSKVRAEELFREFVYENLNVDIITGDRTTAQRERTTQQFREGKIWFLIATNLMARGMDFKGVHLVINFDLPTNPTDYIHRVGRTGRMGKRGTAETYYTDDDIPYLRQIVNLIKASGKEVPAWLLNIRKLPKRDMKRLSKLPVQRDHVLHDPKLLAQNESEHSQKEKNKPKHK</sequence>
<dbReference type="SUPFAM" id="SSF52540">
    <property type="entry name" value="P-loop containing nucleoside triphosphate hydrolases"/>
    <property type="match status" value="1"/>
</dbReference>
<evidence type="ECO:0000256" key="6">
    <source>
        <dbReference type="ARBA" id="ARBA00022884"/>
    </source>
</evidence>
<dbReference type="GO" id="GO:0005524">
    <property type="term" value="F:ATP binding"/>
    <property type="evidence" value="ECO:0007669"/>
    <property type="project" value="UniProtKB-KW"/>
</dbReference>
<dbReference type="SMART" id="SM00487">
    <property type="entry name" value="DEXDc"/>
    <property type="match status" value="1"/>
</dbReference>
<dbReference type="CDD" id="cd18787">
    <property type="entry name" value="SF2_C_DEAD"/>
    <property type="match status" value="1"/>
</dbReference>
<evidence type="ECO:0000259" key="10">
    <source>
        <dbReference type="PROSITE" id="PS51192"/>
    </source>
</evidence>
<dbReference type="GO" id="GO:0003724">
    <property type="term" value="F:RNA helicase activity"/>
    <property type="evidence" value="ECO:0007669"/>
    <property type="project" value="UniProtKB-EC"/>
</dbReference>
<feature type="compositionally biased region" description="Basic and acidic residues" evidence="9">
    <location>
        <begin position="361"/>
        <end position="379"/>
    </location>
</feature>
<dbReference type="PANTHER" id="PTHR47959">
    <property type="entry name" value="ATP-DEPENDENT RNA HELICASE RHLE-RELATED"/>
    <property type="match status" value="1"/>
</dbReference>
<dbReference type="GO" id="GO:0030490">
    <property type="term" value="P:maturation of SSU-rRNA"/>
    <property type="evidence" value="ECO:0007669"/>
    <property type="project" value="InterPro"/>
</dbReference>
<proteinExistence type="inferred from homology"/>
<feature type="region of interest" description="Disordered" evidence="9">
    <location>
        <begin position="361"/>
        <end position="385"/>
    </location>
</feature>
<evidence type="ECO:0000256" key="9">
    <source>
        <dbReference type="SAM" id="MobiDB-lite"/>
    </source>
</evidence>
<dbReference type="PROSITE" id="PS51192">
    <property type="entry name" value="HELICASE_ATP_BIND_1"/>
    <property type="match status" value="1"/>
</dbReference>